<dbReference type="PANTHER" id="PTHR18952:SF274">
    <property type="entry name" value="ALPHA-CARBONIC ANHYDRASE DOMAIN-CONTAINING PROTEIN"/>
    <property type="match status" value="1"/>
</dbReference>
<dbReference type="AlphaFoldDB" id="A0AA39CSV7"/>
<gene>
    <name evidence="3" type="ORF">H2204_012566</name>
</gene>
<dbReference type="PROSITE" id="PS51144">
    <property type="entry name" value="ALPHA_CA_2"/>
    <property type="match status" value="1"/>
</dbReference>
<evidence type="ECO:0000313" key="3">
    <source>
        <dbReference type="EMBL" id="KAJ9619698.1"/>
    </source>
</evidence>
<sequence>MLTSILFLSAIFSTARSCPKHDNYQSHPHLGRRQVRIDVGRELKDWDYDHSADWATIRPEYALCQSGTHQSPINIAGQELAVTHTPDFEGYKNEPVPGNFANWQFAPSFTLHHPEGEITGLPNLKFDGQEVFLIGWHIHAPSEHLVDGRRSRAEIHMVHVNEEDEEAVVVGIRVNVAPPGTPTESAFIKQLGPLIHFNDTSQIEGLHVNVRQAIDEVGGLAEYWTYKGSLTTPPCTEGLRWFIPRQELLVSEGQMVEILAASRFSHRVPQEVWLHDINL</sequence>
<dbReference type="InterPro" id="IPR041891">
    <property type="entry name" value="Alpha_CA_prokaryot-like"/>
</dbReference>
<dbReference type="GO" id="GO:0004089">
    <property type="term" value="F:carbonate dehydratase activity"/>
    <property type="evidence" value="ECO:0007669"/>
    <property type="project" value="InterPro"/>
</dbReference>
<comment type="caution">
    <text evidence="3">The sequence shown here is derived from an EMBL/GenBank/DDBJ whole genome shotgun (WGS) entry which is preliminary data.</text>
</comment>
<dbReference type="InterPro" id="IPR023561">
    <property type="entry name" value="Carbonic_anhydrase_a-class"/>
</dbReference>
<dbReference type="Proteomes" id="UP001172681">
    <property type="component" value="Unassembled WGS sequence"/>
</dbReference>
<feature type="signal peptide" evidence="1">
    <location>
        <begin position="1"/>
        <end position="17"/>
    </location>
</feature>
<dbReference type="GO" id="GO:0008270">
    <property type="term" value="F:zinc ion binding"/>
    <property type="evidence" value="ECO:0007669"/>
    <property type="project" value="InterPro"/>
</dbReference>
<dbReference type="SMART" id="SM01057">
    <property type="entry name" value="Carb_anhydrase"/>
    <property type="match status" value="1"/>
</dbReference>
<dbReference type="CDD" id="cd03124">
    <property type="entry name" value="alpha_CA_prokaryotic_like"/>
    <property type="match status" value="1"/>
</dbReference>
<dbReference type="Gene3D" id="3.10.200.10">
    <property type="entry name" value="Alpha carbonic anhydrase"/>
    <property type="match status" value="1"/>
</dbReference>
<dbReference type="Pfam" id="PF00194">
    <property type="entry name" value="Carb_anhydrase"/>
    <property type="match status" value="1"/>
</dbReference>
<dbReference type="PANTHER" id="PTHR18952">
    <property type="entry name" value="CARBONIC ANHYDRASE"/>
    <property type="match status" value="1"/>
</dbReference>
<reference evidence="3" key="1">
    <citation type="submission" date="2022-10" db="EMBL/GenBank/DDBJ databases">
        <title>Culturing micro-colonial fungi from biological soil crusts in the Mojave desert and describing Neophaeococcomyces mojavensis, and introducing the new genera and species Taxawa tesnikishii.</title>
        <authorList>
            <person name="Kurbessoian T."/>
            <person name="Stajich J.E."/>
        </authorList>
    </citation>
    <scope>NUCLEOTIDE SEQUENCE</scope>
    <source>
        <strain evidence="3">TK_35</strain>
    </source>
</reference>
<dbReference type="InterPro" id="IPR036398">
    <property type="entry name" value="CA_dom_sf"/>
</dbReference>
<organism evidence="3 4">
    <name type="scientific">Knufia peltigerae</name>
    <dbReference type="NCBI Taxonomy" id="1002370"/>
    <lineage>
        <taxon>Eukaryota</taxon>
        <taxon>Fungi</taxon>
        <taxon>Dikarya</taxon>
        <taxon>Ascomycota</taxon>
        <taxon>Pezizomycotina</taxon>
        <taxon>Eurotiomycetes</taxon>
        <taxon>Chaetothyriomycetidae</taxon>
        <taxon>Chaetothyriales</taxon>
        <taxon>Trichomeriaceae</taxon>
        <taxon>Knufia</taxon>
    </lineage>
</organism>
<dbReference type="SUPFAM" id="SSF51069">
    <property type="entry name" value="Carbonic anhydrase"/>
    <property type="match status" value="1"/>
</dbReference>
<name>A0AA39CSV7_9EURO</name>
<keyword evidence="1" id="KW-0732">Signal</keyword>
<keyword evidence="4" id="KW-1185">Reference proteome</keyword>
<feature type="chain" id="PRO_5041287739" description="Alpha-carbonic anhydrase domain-containing protein" evidence="1">
    <location>
        <begin position="18"/>
        <end position="279"/>
    </location>
</feature>
<accession>A0AA39CSV7</accession>
<evidence type="ECO:0000313" key="4">
    <source>
        <dbReference type="Proteomes" id="UP001172681"/>
    </source>
</evidence>
<feature type="domain" description="Alpha-carbonic anhydrase" evidence="2">
    <location>
        <begin position="44"/>
        <end position="279"/>
    </location>
</feature>
<dbReference type="InterPro" id="IPR001148">
    <property type="entry name" value="CA_dom"/>
</dbReference>
<dbReference type="EMBL" id="JAPDRN010000130">
    <property type="protein sequence ID" value="KAJ9619698.1"/>
    <property type="molecule type" value="Genomic_DNA"/>
</dbReference>
<evidence type="ECO:0000259" key="2">
    <source>
        <dbReference type="PROSITE" id="PS51144"/>
    </source>
</evidence>
<evidence type="ECO:0000256" key="1">
    <source>
        <dbReference type="SAM" id="SignalP"/>
    </source>
</evidence>
<proteinExistence type="predicted"/>
<protein>
    <recommendedName>
        <fullName evidence="2">Alpha-carbonic anhydrase domain-containing protein</fullName>
    </recommendedName>
</protein>